<dbReference type="InterPro" id="IPR009091">
    <property type="entry name" value="RCC1/BLIP-II"/>
</dbReference>
<dbReference type="OrthoDB" id="61110at2759"/>
<feature type="compositionally biased region" description="Polar residues" evidence="3">
    <location>
        <begin position="36"/>
        <end position="50"/>
    </location>
</feature>
<name>C5LT76_PERM5</name>
<dbReference type="Pfam" id="PF00415">
    <property type="entry name" value="RCC1"/>
    <property type="match status" value="2"/>
</dbReference>
<dbReference type="EMBL" id="GG685288">
    <property type="protein sequence ID" value="EER00044.1"/>
    <property type="molecule type" value="Genomic_DNA"/>
</dbReference>
<dbReference type="PANTHER" id="PTHR22870">
    <property type="entry name" value="REGULATOR OF CHROMOSOME CONDENSATION"/>
    <property type="match status" value="1"/>
</dbReference>
<organism evidence="5">
    <name type="scientific">Perkinsus marinus (strain ATCC 50983 / TXsc)</name>
    <dbReference type="NCBI Taxonomy" id="423536"/>
    <lineage>
        <taxon>Eukaryota</taxon>
        <taxon>Sar</taxon>
        <taxon>Alveolata</taxon>
        <taxon>Perkinsozoa</taxon>
        <taxon>Perkinsea</taxon>
        <taxon>Perkinsida</taxon>
        <taxon>Perkinsidae</taxon>
        <taxon>Perkinsus</taxon>
    </lineage>
</organism>
<dbReference type="InterPro" id="IPR051210">
    <property type="entry name" value="Ub_ligase/GEF_domain"/>
</dbReference>
<keyword evidence="1" id="KW-0677">Repeat</keyword>
<dbReference type="SUPFAM" id="SSF50985">
    <property type="entry name" value="RCC1/BLIP-II"/>
    <property type="match status" value="2"/>
</dbReference>
<dbReference type="Gene3D" id="2.130.10.30">
    <property type="entry name" value="Regulator of chromosome condensation 1/beta-lactamase-inhibitor protein II"/>
    <property type="match status" value="2"/>
</dbReference>
<feature type="region of interest" description="Disordered" evidence="3">
    <location>
        <begin position="1"/>
        <end position="50"/>
    </location>
</feature>
<evidence type="ECO:0000256" key="2">
    <source>
        <dbReference type="PROSITE-ProRule" id="PRU00235"/>
    </source>
</evidence>
<keyword evidence="5" id="KW-1185">Reference proteome</keyword>
<dbReference type="GeneID" id="9049739"/>
<dbReference type="InParanoid" id="C5LT76"/>
<proteinExistence type="predicted"/>
<dbReference type="InterPro" id="IPR000408">
    <property type="entry name" value="Reg_chr_condens"/>
</dbReference>
<evidence type="ECO:0000256" key="1">
    <source>
        <dbReference type="ARBA" id="ARBA00022737"/>
    </source>
</evidence>
<dbReference type="Pfam" id="PF13540">
    <property type="entry name" value="RCC1_2"/>
    <property type="match status" value="1"/>
</dbReference>
<dbReference type="PROSITE" id="PS50012">
    <property type="entry name" value="RCC1_3"/>
    <property type="match status" value="5"/>
</dbReference>
<dbReference type="Proteomes" id="UP000007800">
    <property type="component" value="Unassembled WGS sequence"/>
</dbReference>
<dbReference type="PRINTS" id="PR00633">
    <property type="entry name" value="RCCNDNSATION"/>
</dbReference>
<feature type="repeat" description="RCC1" evidence="2">
    <location>
        <begin position="1053"/>
        <end position="1118"/>
    </location>
</feature>
<dbReference type="RefSeq" id="XP_002767326.1">
    <property type="nucleotide sequence ID" value="XM_002767280.1"/>
</dbReference>
<dbReference type="PANTHER" id="PTHR22870:SF408">
    <property type="entry name" value="OS09G0560450 PROTEIN"/>
    <property type="match status" value="1"/>
</dbReference>
<protein>
    <submittedName>
        <fullName evidence="4">Regulator of chromosome condensation, putative</fullName>
    </submittedName>
</protein>
<dbReference type="AlphaFoldDB" id="C5LT76"/>
<dbReference type="OMA" id="IFRACGE"/>
<evidence type="ECO:0000256" key="3">
    <source>
        <dbReference type="SAM" id="MobiDB-lite"/>
    </source>
</evidence>
<sequence>MGCGASFCKSTASAAPPGTHPSVGAPGSKVAPRGEQLQQQEALETSTPMSSNGDGVVVVDLVGYLYQRRFGAADGEAWGIVGELAKGEVEGLRDLEPIDWNGMWSHVSGRVVKLMGGVETLEVGKMETVASALLVTELANDAHYFPFELLFRGSNKADDAVRLMRKLAVLSEAFLNIVGAIGGTEEFRRDGAAVGAGVYCRRIRADCWEHRVAKEALRAEENRLVCLVEVEPGWLVWGSALVGVGEEVGPLRMSRGKGEEEELQRVLVFRSEDTCHEACVLNEGQKVDWTWAGVSAEDRVTVGSVTVEGIARPSVEEAFEMARFPYALKVGYPRGILPHQVGLKAREALRRQRVRGGSTMVVCKAALREMGLPLGAIAVIVAEELRRCREEQGVLEVNFMQERLVPWCVFMVGRACKYTARRYGNILPGKAGGSAGGVSYGEALFCVLFNTALDGRFSPSDDPAAIAASLYVMLAVMLSIGVREAPPPVVVVGLALLDPPELLRAMSWELRMALPEATVEKTLLRRRGRRPGIWQAVEGAVLEPEGARMIELEAMLRPSKVYTVRHRPPKGLREPARAAVKVHEALGVRWIQKQLSGVPLEGLVLACCLPSSTRLPKSRSASYRERLLVQGAWSAAREKRSAGVLACFPTLSRSVLALRPTDPELIAGLWCVKGIAAASNSSPELSAMLLLQALAMLVGPGGYGDPRYRLGKGERIVAWLAWRLGLYAYAKGAVLKVEKYGDIFRACGEDAKEGMSFAPPRLESGPLERAESAEGLTGPVLGDEEVDEVLASSMEGVDVERLPWAMDLSKPCVMVAFQQGSAVALEGRDKVATAPVLSDTQEVTRGTCFAFGSDDRNQLGVRYEGVGWMPRPVRLMSMKGRRLMVVSAGDGVSAAVCDEGRLYVWGSGFPEVRLPRLPHGVVIEAVSCAASAVVALSEDGRLWQVGDLTASPTSSRVGRGEGVVEVSLGGGCRATTVGCGSYHAVAIDGEGRLWAWGRGEGGQLGIEKVEAHYDVQNDSIVTRPMMLTSGVSRSRFASVACGEAHTAAVTIGGQLYCWGWGEFGQLGLGFSAETFPPGEGGNSCRCPTPEVVEVGTEKDGVVGSVACGGAFTACLTTLGDVWAWGSNESGQLALPPGAPLELTCPRKVTNFPPGKRFKALSCGFAHALAIDSQGQVYSWGSDCYGQLGRLNPPPTVHGSWLAAAPPRRSQRSCQYVPSVIGSIGAVRMGACSAGYGHSLLLSDPGSGGGGSSCRRRSEASSVSRFG</sequence>
<feature type="repeat" description="RCC1" evidence="2">
    <location>
        <begin position="1174"/>
        <end position="1244"/>
    </location>
</feature>
<dbReference type="PROSITE" id="PS00626">
    <property type="entry name" value="RCC1_2"/>
    <property type="match status" value="1"/>
</dbReference>
<reference evidence="4 5" key="1">
    <citation type="submission" date="2008-07" db="EMBL/GenBank/DDBJ databases">
        <authorList>
            <person name="El-Sayed N."/>
            <person name="Caler E."/>
            <person name="Inman J."/>
            <person name="Amedeo P."/>
            <person name="Hass B."/>
            <person name="Wortman J."/>
        </authorList>
    </citation>
    <scope>NUCLEOTIDE SEQUENCE [LARGE SCALE GENOMIC DNA]</scope>
    <source>
        <strain evidence="5">ATCC 50983 / TXsc</strain>
    </source>
</reference>
<feature type="repeat" description="RCC1" evidence="2">
    <location>
        <begin position="1119"/>
        <end position="1173"/>
    </location>
</feature>
<gene>
    <name evidence="4" type="ORF">Pmar_PMAR024521</name>
</gene>
<accession>C5LT76</accession>
<feature type="repeat" description="RCC1" evidence="2">
    <location>
        <begin position="991"/>
        <end position="1052"/>
    </location>
</feature>
<evidence type="ECO:0000313" key="5">
    <source>
        <dbReference type="Proteomes" id="UP000007800"/>
    </source>
</evidence>
<feature type="repeat" description="RCC1" evidence="2">
    <location>
        <begin position="846"/>
        <end position="899"/>
    </location>
</feature>
<feature type="region of interest" description="Disordered" evidence="3">
    <location>
        <begin position="1245"/>
        <end position="1266"/>
    </location>
</feature>
<evidence type="ECO:0000313" key="4">
    <source>
        <dbReference type="EMBL" id="EER00044.1"/>
    </source>
</evidence>